<dbReference type="Pfam" id="PF04287">
    <property type="entry name" value="DUF446"/>
    <property type="match status" value="1"/>
</dbReference>
<dbReference type="RefSeq" id="WP_095611849.1">
    <property type="nucleotide sequence ID" value="NZ_NMPM01000079.1"/>
</dbReference>
<reference evidence="2 3" key="1">
    <citation type="submission" date="2017-07" db="EMBL/GenBank/DDBJ databases">
        <title>Tamlnaduibacter salinus (Mi-7) genome sequencing.</title>
        <authorList>
            <person name="Verma A."/>
            <person name="Krishnamurthi S."/>
        </authorList>
    </citation>
    <scope>NUCLEOTIDE SEQUENCE [LARGE SCALE GENOMIC DNA]</scope>
    <source>
        <strain evidence="2 3">Mi-7</strain>
    </source>
</reference>
<dbReference type="Gene3D" id="1.20.1440.40">
    <property type="entry name" value="YqcC-like"/>
    <property type="match status" value="1"/>
</dbReference>
<dbReference type="InterPro" id="IPR007384">
    <property type="entry name" value="UCP006257"/>
</dbReference>
<proteinExistence type="predicted"/>
<dbReference type="InterPro" id="IPR036814">
    <property type="entry name" value="YqcC-like_sf"/>
</dbReference>
<gene>
    <name evidence="2" type="ORF">CF392_12810</name>
</gene>
<keyword evidence="3" id="KW-1185">Reference proteome</keyword>
<dbReference type="Proteomes" id="UP000218332">
    <property type="component" value="Unassembled WGS sequence"/>
</dbReference>
<evidence type="ECO:0000259" key="1">
    <source>
        <dbReference type="Pfam" id="PF04287"/>
    </source>
</evidence>
<dbReference type="EMBL" id="NMPM01000079">
    <property type="protein sequence ID" value="PAV25088.1"/>
    <property type="molecule type" value="Genomic_DNA"/>
</dbReference>
<dbReference type="GO" id="GO:0044010">
    <property type="term" value="P:single-species biofilm formation"/>
    <property type="evidence" value="ECO:0007669"/>
    <property type="project" value="TreeGrafter"/>
</dbReference>
<protein>
    <submittedName>
        <fullName evidence="2">Pseudouridine synthase</fullName>
    </submittedName>
</protein>
<sequence length="113" mass="13059">MCLSANNATPDRIAEGLETIEVALRRIDYWEVEWPEPEALQSRQPFCVNTLTFPQWLQFVFLPKMRQIVEQERPLPAVSGMAPMAEEFFRPEPVTGQEVIDELARLDQLLSNQ</sequence>
<dbReference type="PIRSF" id="PIRSF006257">
    <property type="entry name" value="UCP006257"/>
    <property type="match status" value="1"/>
</dbReference>
<dbReference type="SUPFAM" id="SSF158452">
    <property type="entry name" value="YqcC-like"/>
    <property type="match status" value="1"/>
</dbReference>
<dbReference type="PANTHER" id="PTHR39586">
    <property type="entry name" value="CYTOPLASMIC PROTEIN-RELATED"/>
    <property type="match status" value="1"/>
</dbReference>
<accession>A0A2A2I102</accession>
<organism evidence="2 3">
    <name type="scientific">Tamilnaduibacter salinus</name>
    <dbReference type="NCBI Taxonomy" id="1484056"/>
    <lineage>
        <taxon>Bacteria</taxon>
        <taxon>Pseudomonadati</taxon>
        <taxon>Pseudomonadota</taxon>
        <taxon>Gammaproteobacteria</taxon>
        <taxon>Pseudomonadales</taxon>
        <taxon>Marinobacteraceae</taxon>
        <taxon>Tamilnaduibacter</taxon>
    </lineage>
</organism>
<evidence type="ECO:0000313" key="2">
    <source>
        <dbReference type="EMBL" id="PAV25088.1"/>
    </source>
</evidence>
<comment type="caution">
    <text evidence="2">The sequence shown here is derived from an EMBL/GenBank/DDBJ whole genome shotgun (WGS) entry which is preliminary data.</text>
</comment>
<dbReference type="InterPro" id="IPR023376">
    <property type="entry name" value="YqcC-like_dom"/>
</dbReference>
<name>A0A2A2I102_9GAMM</name>
<evidence type="ECO:0000313" key="3">
    <source>
        <dbReference type="Proteomes" id="UP000218332"/>
    </source>
</evidence>
<dbReference type="AlphaFoldDB" id="A0A2A2I102"/>
<dbReference type="PANTHER" id="PTHR39586:SF1">
    <property type="entry name" value="CYTOPLASMIC PROTEIN"/>
    <property type="match status" value="1"/>
</dbReference>
<feature type="domain" description="YqcC-like" evidence="1">
    <location>
        <begin position="13"/>
        <end position="109"/>
    </location>
</feature>